<protein>
    <submittedName>
        <fullName evidence="1">Uncharacterized protein</fullName>
    </submittedName>
</protein>
<name>A0A8H3J4N3_9LECA</name>
<keyword evidence="2" id="KW-1185">Reference proteome</keyword>
<reference evidence="1" key="1">
    <citation type="submission" date="2021-03" db="EMBL/GenBank/DDBJ databases">
        <authorList>
            <person name="Tagirdzhanova G."/>
        </authorList>
    </citation>
    <scope>NUCLEOTIDE SEQUENCE</scope>
</reference>
<feature type="non-terminal residue" evidence="1">
    <location>
        <position position="88"/>
    </location>
</feature>
<comment type="caution">
    <text evidence="1">The sequence shown here is derived from an EMBL/GenBank/DDBJ whole genome shotgun (WGS) entry which is preliminary data.</text>
</comment>
<proteinExistence type="predicted"/>
<sequence>MTLINLDSIQFYQPPIKADLAGKGSSMASVGDASVICGEGHTPTVHRSNGGWGGPLNDYDLIEVLNSTSSSSKDPLNLLSHKHTLNLK</sequence>
<dbReference type="EMBL" id="CAJPDT010000135">
    <property type="protein sequence ID" value="CAF9940686.1"/>
    <property type="molecule type" value="Genomic_DNA"/>
</dbReference>
<organism evidence="1 2">
    <name type="scientific">Imshaugia aleurites</name>
    <dbReference type="NCBI Taxonomy" id="172621"/>
    <lineage>
        <taxon>Eukaryota</taxon>
        <taxon>Fungi</taxon>
        <taxon>Dikarya</taxon>
        <taxon>Ascomycota</taxon>
        <taxon>Pezizomycotina</taxon>
        <taxon>Lecanoromycetes</taxon>
        <taxon>OSLEUM clade</taxon>
        <taxon>Lecanoromycetidae</taxon>
        <taxon>Lecanorales</taxon>
        <taxon>Lecanorineae</taxon>
        <taxon>Parmeliaceae</taxon>
        <taxon>Imshaugia</taxon>
    </lineage>
</organism>
<evidence type="ECO:0000313" key="2">
    <source>
        <dbReference type="Proteomes" id="UP000664534"/>
    </source>
</evidence>
<gene>
    <name evidence="1" type="ORF">IMSHALPRED_002123</name>
</gene>
<dbReference type="Proteomes" id="UP000664534">
    <property type="component" value="Unassembled WGS sequence"/>
</dbReference>
<accession>A0A8H3J4N3</accession>
<evidence type="ECO:0000313" key="1">
    <source>
        <dbReference type="EMBL" id="CAF9940686.1"/>
    </source>
</evidence>
<dbReference type="OrthoDB" id="5408549at2759"/>
<dbReference type="AlphaFoldDB" id="A0A8H3J4N3"/>